<keyword evidence="1" id="KW-1133">Transmembrane helix</keyword>
<dbReference type="AlphaFoldDB" id="A0A2V1E827"/>
<sequence length="369" mass="41703">MVSVDISWDALAPFFIWQFLIPLAAGWIQSTLYAIFIRAGDPKPQPGTIRFVRHRRRILICIYLAYFAFTIYEVDFNLQRSSNAYNDLGVPVDVDAGELAKRFRKLTIKYHPDKARPGVDKERANAFYVHLISMRDIVLDPAKRFAYDRFGPDGVAQCKNCITVGDFVDHAVKVALGTYGVLIGVLFASNALGFFKDGAYWRYLAVFAVAVLDLRTSMRPDHPPFLSQWLNPLVTSLHLRPAYLPFQVTIIAKKASISAAQFLGLLIPLYRDDPQKPANLGDDSEEDRHKQIDRIEALIQASKTDVTRLLELESTPFKENEKAKTELRGALKKYMVQNVLHQEKDVRNAIGQTIARRRTGVPHGAQGTK</sequence>
<evidence type="ECO:0000259" key="2">
    <source>
        <dbReference type="PROSITE" id="PS50076"/>
    </source>
</evidence>
<dbReference type="STRING" id="97972.A0A2V1E827"/>
<dbReference type="SUPFAM" id="SSF46565">
    <property type="entry name" value="Chaperone J-domain"/>
    <property type="match status" value="1"/>
</dbReference>
<reference evidence="3 4" key="1">
    <citation type="journal article" date="2018" name="Sci. Rep.">
        <title>Comparative genomics provides insights into the lifestyle and reveals functional heterogeneity of dark septate endophytic fungi.</title>
        <authorList>
            <person name="Knapp D.G."/>
            <person name="Nemeth J.B."/>
            <person name="Barry K."/>
            <person name="Hainaut M."/>
            <person name="Henrissat B."/>
            <person name="Johnson J."/>
            <person name="Kuo A."/>
            <person name="Lim J.H.P."/>
            <person name="Lipzen A."/>
            <person name="Nolan M."/>
            <person name="Ohm R.A."/>
            <person name="Tamas L."/>
            <person name="Grigoriev I.V."/>
            <person name="Spatafora J.W."/>
            <person name="Nagy L.G."/>
            <person name="Kovacs G.M."/>
        </authorList>
    </citation>
    <scope>NUCLEOTIDE SEQUENCE [LARGE SCALE GENOMIC DNA]</scope>
    <source>
        <strain evidence="3 4">DSE2036</strain>
    </source>
</reference>
<keyword evidence="1" id="KW-0812">Transmembrane</keyword>
<feature type="transmembrane region" description="Helical" evidence="1">
    <location>
        <begin position="57"/>
        <end position="74"/>
    </location>
</feature>
<dbReference type="CDD" id="cd06257">
    <property type="entry name" value="DnaJ"/>
    <property type="match status" value="1"/>
</dbReference>
<dbReference type="InterPro" id="IPR001623">
    <property type="entry name" value="DnaJ_domain"/>
</dbReference>
<dbReference type="Pfam" id="PF00226">
    <property type="entry name" value="DnaJ"/>
    <property type="match status" value="1"/>
</dbReference>
<dbReference type="InterPro" id="IPR036869">
    <property type="entry name" value="J_dom_sf"/>
</dbReference>
<dbReference type="PRINTS" id="PR00625">
    <property type="entry name" value="JDOMAIN"/>
</dbReference>
<dbReference type="OrthoDB" id="436519at2759"/>
<dbReference type="EMBL" id="KZ805307">
    <property type="protein sequence ID" value="PVI06723.1"/>
    <property type="molecule type" value="Genomic_DNA"/>
</dbReference>
<gene>
    <name evidence="3" type="ORF">DM02DRAFT_609524</name>
</gene>
<feature type="domain" description="J" evidence="2">
    <location>
        <begin position="83"/>
        <end position="151"/>
    </location>
</feature>
<proteinExistence type="predicted"/>
<evidence type="ECO:0000313" key="4">
    <source>
        <dbReference type="Proteomes" id="UP000244855"/>
    </source>
</evidence>
<accession>A0A2V1E827</accession>
<evidence type="ECO:0000256" key="1">
    <source>
        <dbReference type="SAM" id="Phobius"/>
    </source>
</evidence>
<dbReference type="PROSITE" id="PS50076">
    <property type="entry name" value="DNAJ_2"/>
    <property type="match status" value="1"/>
</dbReference>
<feature type="transmembrane region" description="Helical" evidence="1">
    <location>
        <begin position="176"/>
        <end position="195"/>
    </location>
</feature>
<name>A0A2V1E827_9PLEO</name>
<keyword evidence="4" id="KW-1185">Reference proteome</keyword>
<protein>
    <recommendedName>
        <fullName evidence="2">J domain-containing protein</fullName>
    </recommendedName>
</protein>
<organism evidence="3 4">
    <name type="scientific">Periconia macrospinosa</name>
    <dbReference type="NCBI Taxonomy" id="97972"/>
    <lineage>
        <taxon>Eukaryota</taxon>
        <taxon>Fungi</taxon>
        <taxon>Dikarya</taxon>
        <taxon>Ascomycota</taxon>
        <taxon>Pezizomycotina</taxon>
        <taxon>Dothideomycetes</taxon>
        <taxon>Pleosporomycetidae</taxon>
        <taxon>Pleosporales</taxon>
        <taxon>Massarineae</taxon>
        <taxon>Periconiaceae</taxon>
        <taxon>Periconia</taxon>
    </lineage>
</organism>
<feature type="transmembrane region" description="Helical" evidence="1">
    <location>
        <begin position="15"/>
        <end position="36"/>
    </location>
</feature>
<dbReference type="Proteomes" id="UP000244855">
    <property type="component" value="Unassembled WGS sequence"/>
</dbReference>
<keyword evidence="1" id="KW-0472">Membrane</keyword>
<dbReference type="Gene3D" id="1.10.287.110">
    <property type="entry name" value="DnaJ domain"/>
    <property type="match status" value="1"/>
</dbReference>
<evidence type="ECO:0000313" key="3">
    <source>
        <dbReference type="EMBL" id="PVI06723.1"/>
    </source>
</evidence>